<evidence type="ECO:0000256" key="1">
    <source>
        <dbReference type="ARBA" id="ARBA00006082"/>
    </source>
</evidence>
<dbReference type="GO" id="GO:0032300">
    <property type="term" value="C:mismatch repair complex"/>
    <property type="evidence" value="ECO:0007669"/>
    <property type="project" value="InterPro"/>
</dbReference>
<sequence length="127" mass="13564">MDIHLLSEDLQNKISAGEVVERPASVVKELLENSLDAGSTQVEIVIEQGGHQLIQVRDDGIGIPENQLPLSVKRFHTSKISKLEDLFTISTLGFRGEALASIASVAHLSIVSSNGSDDGAELSIFNG</sequence>
<dbReference type="NCBIfam" id="TIGR00585">
    <property type="entry name" value="mutl"/>
    <property type="match status" value="1"/>
</dbReference>
<feature type="non-terminal residue" evidence="2">
    <location>
        <position position="127"/>
    </location>
</feature>
<dbReference type="GO" id="GO:0005524">
    <property type="term" value="F:ATP binding"/>
    <property type="evidence" value="ECO:0007669"/>
    <property type="project" value="InterPro"/>
</dbReference>
<dbReference type="InterPro" id="IPR036890">
    <property type="entry name" value="HATPase_C_sf"/>
</dbReference>
<name>A0A381W8Z6_9ZZZZ</name>
<dbReference type="PANTHER" id="PTHR10073:SF12">
    <property type="entry name" value="DNA MISMATCH REPAIR PROTEIN MLH1"/>
    <property type="match status" value="1"/>
</dbReference>
<dbReference type="GO" id="GO:0016887">
    <property type="term" value="F:ATP hydrolysis activity"/>
    <property type="evidence" value="ECO:0007669"/>
    <property type="project" value="InterPro"/>
</dbReference>
<organism evidence="2">
    <name type="scientific">marine metagenome</name>
    <dbReference type="NCBI Taxonomy" id="408172"/>
    <lineage>
        <taxon>unclassified sequences</taxon>
        <taxon>metagenomes</taxon>
        <taxon>ecological metagenomes</taxon>
    </lineage>
</organism>
<reference evidence="2" key="1">
    <citation type="submission" date="2018-05" db="EMBL/GenBank/DDBJ databases">
        <authorList>
            <person name="Lanie J.A."/>
            <person name="Ng W.-L."/>
            <person name="Kazmierczak K.M."/>
            <person name="Andrzejewski T.M."/>
            <person name="Davidsen T.M."/>
            <person name="Wayne K.J."/>
            <person name="Tettelin H."/>
            <person name="Glass J.I."/>
            <person name="Rusch D."/>
            <person name="Podicherti R."/>
            <person name="Tsui H.-C.T."/>
            <person name="Winkler M.E."/>
        </authorList>
    </citation>
    <scope>NUCLEOTIDE SEQUENCE</scope>
</reference>
<dbReference type="PROSITE" id="PS00058">
    <property type="entry name" value="DNA_MISMATCH_REPAIR_1"/>
    <property type="match status" value="1"/>
</dbReference>
<dbReference type="GO" id="GO:0140664">
    <property type="term" value="F:ATP-dependent DNA damage sensor activity"/>
    <property type="evidence" value="ECO:0007669"/>
    <property type="project" value="InterPro"/>
</dbReference>
<dbReference type="GO" id="GO:0006298">
    <property type="term" value="P:mismatch repair"/>
    <property type="evidence" value="ECO:0007669"/>
    <property type="project" value="InterPro"/>
</dbReference>
<dbReference type="InterPro" id="IPR014762">
    <property type="entry name" value="DNA_mismatch_repair_CS"/>
</dbReference>
<gene>
    <name evidence="2" type="ORF">METZ01_LOCUS101615</name>
</gene>
<dbReference type="InterPro" id="IPR038973">
    <property type="entry name" value="MutL/Mlh/Pms-like"/>
</dbReference>
<comment type="similarity">
    <text evidence="1">Belongs to the DNA mismatch repair MutL/HexB family.</text>
</comment>
<dbReference type="GO" id="GO:0030983">
    <property type="term" value="F:mismatched DNA binding"/>
    <property type="evidence" value="ECO:0007669"/>
    <property type="project" value="InterPro"/>
</dbReference>
<protein>
    <recommendedName>
        <fullName evidence="3">DNA mismatch repair protein MutL</fullName>
    </recommendedName>
</protein>
<dbReference type="SUPFAM" id="SSF55874">
    <property type="entry name" value="ATPase domain of HSP90 chaperone/DNA topoisomerase II/histidine kinase"/>
    <property type="match status" value="1"/>
</dbReference>
<dbReference type="InterPro" id="IPR002099">
    <property type="entry name" value="MutL/Mlh/PMS"/>
</dbReference>
<dbReference type="Pfam" id="PF13589">
    <property type="entry name" value="HATPase_c_3"/>
    <property type="match status" value="1"/>
</dbReference>
<dbReference type="EMBL" id="UINC01011010">
    <property type="protein sequence ID" value="SVA48761.1"/>
    <property type="molecule type" value="Genomic_DNA"/>
</dbReference>
<accession>A0A381W8Z6</accession>
<proteinExistence type="inferred from homology"/>
<dbReference type="PANTHER" id="PTHR10073">
    <property type="entry name" value="DNA MISMATCH REPAIR PROTEIN MLH, PMS, MUTL"/>
    <property type="match status" value="1"/>
</dbReference>
<dbReference type="Gene3D" id="3.30.565.10">
    <property type="entry name" value="Histidine kinase-like ATPase, C-terminal domain"/>
    <property type="match status" value="1"/>
</dbReference>
<evidence type="ECO:0008006" key="3">
    <source>
        <dbReference type="Google" id="ProtNLM"/>
    </source>
</evidence>
<evidence type="ECO:0000313" key="2">
    <source>
        <dbReference type="EMBL" id="SVA48761.1"/>
    </source>
</evidence>
<dbReference type="AlphaFoldDB" id="A0A381W8Z6"/>